<dbReference type="InterPro" id="IPR009057">
    <property type="entry name" value="Homeodomain-like_sf"/>
</dbReference>
<proteinExistence type="evidence at transcript level"/>
<evidence type="ECO:0000256" key="3">
    <source>
        <dbReference type="ARBA" id="ARBA00023125"/>
    </source>
</evidence>
<evidence type="ECO:0000256" key="6">
    <source>
        <dbReference type="PROSITE-ProRule" id="PRU00108"/>
    </source>
</evidence>
<feature type="domain" description="Homeobox" evidence="9">
    <location>
        <begin position="27"/>
        <end position="87"/>
    </location>
</feature>
<organism evidence="10">
    <name type="scientific">Ciona intestinalis</name>
    <name type="common">Transparent sea squirt</name>
    <name type="synonym">Ascidia intestinalis</name>
    <dbReference type="NCBI Taxonomy" id="7719"/>
    <lineage>
        <taxon>Eukaryota</taxon>
        <taxon>Metazoa</taxon>
        <taxon>Chordata</taxon>
        <taxon>Tunicata</taxon>
        <taxon>Ascidiacea</taxon>
        <taxon>Phlebobranchia</taxon>
        <taxon>Cionidae</taxon>
        <taxon>Ciona</taxon>
    </lineage>
</organism>
<dbReference type="CTD" id="100169888"/>
<keyword evidence="4 6" id="KW-0371">Homeobox</keyword>
<reference evidence="10" key="4">
    <citation type="submission" date="2005-04" db="EMBL/GenBank/DDBJ databases">
        <title>Expressed genes in Ciona intestinalis.</title>
        <authorList>
            <person name="Satou Y."/>
        </authorList>
    </citation>
    <scope>NUCLEOTIDE SEQUENCE</scope>
</reference>
<comment type="similarity">
    <text evidence="2">Belongs to the Abd-B homeobox family.</text>
</comment>
<comment type="subcellular location">
    <subcellularLocation>
        <location evidence="1 6 7">Nucleus</location>
    </subcellularLocation>
</comment>
<dbReference type="GeneTree" id="ENSGT00940000168206"/>
<dbReference type="Proteomes" id="UP000008144">
    <property type="component" value="Chromosome 7"/>
</dbReference>
<reference evidence="10" key="3">
    <citation type="journal article" date="2004" name="Development">
        <title>Gene expression profiles of transcription factors and signaling molecules in the ascidian embryo: towards a comprehensive understanding of gene networks.</title>
        <authorList>
            <person name="Imai K.S."/>
            <person name="Hino K."/>
            <person name="Yagi K."/>
            <person name="Satoh N."/>
            <person name="Satou Y."/>
        </authorList>
    </citation>
    <scope>NUCLEOTIDE SEQUENCE</scope>
</reference>
<evidence type="ECO:0000256" key="5">
    <source>
        <dbReference type="ARBA" id="ARBA00023242"/>
    </source>
</evidence>
<sequence>MRNVRTAYVMTVSAYCCAALGLQHGPSHSRKKRQPYSKTQISSLEREYKANNFITRQKRENIARDLKLSDRQVKIWFQNRRVKDKKIKQREIKDNQQHHQTTELQRRDSHTQKQEMYQRHSAMIPIEMKNEHIRIDHIHSHVPGLGSASILM</sequence>
<feature type="region of interest" description="Disordered" evidence="8">
    <location>
        <begin position="84"/>
        <end position="116"/>
    </location>
</feature>
<dbReference type="Gene3D" id="1.10.10.60">
    <property type="entry name" value="Homeodomain-like"/>
    <property type="match status" value="1"/>
</dbReference>
<dbReference type="RefSeq" id="NP_001122344.1">
    <property type="nucleotide sequence ID" value="NM_001128872.1"/>
</dbReference>
<dbReference type="OrthoDB" id="6159439at2759"/>
<feature type="compositionally biased region" description="Basic and acidic residues" evidence="8">
    <location>
        <begin position="89"/>
        <end position="116"/>
    </location>
</feature>
<dbReference type="PROSITE" id="PS00027">
    <property type="entry name" value="HOMEOBOX_1"/>
    <property type="match status" value="1"/>
</dbReference>
<dbReference type="CDD" id="cd00086">
    <property type="entry name" value="homeodomain"/>
    <property type="match status" value="1"/>
</dbReference>
<name>Q4H3C9_CIOIN</name>
<accession>A0A1W2VR64</accession>
<reference evidence="11" key="6">
    <citation type="submission" date="2025-05" db="UniProtKB">
        <authorList>
            <consortium name="Ensembl"/>
        </authorList>
    </citation>
    <scope>IDENTIFICATION</scope>
</reference>
<dbReference type="EMBL" id="EAAA01002414">
    <property type="status" value="NOT_ANNOTATED_CDS"/>
    <property type="molecule type" value="Genomic_DNA"/>
</dbReference>
<dbReference type="Pfam" id="PF00046">
    <property type="entry name" value="Homeodomain"/>
    <property type="match status" value="1"/>
</dbReference>
<reference evidence="11" key="5">
    <citation type="journal article" date="2008" name="Genome Biol.">
        <title>Improved genome assembly and evidence-based global gene model set for the chordate Ciona intestinalis: new insight into intron and operon populations.</title>
        <authorList>
            <person name="Satou Y."/>
            <person name="Mineta K."/>
            <person name="Ogasawara M."/>
            <person name="Sasakura Y."/>
            <person name="Shoguchi E."/>
            <person name="Ueno K."/>
            <person name="Yamada L."/>
            <person name="Matsumoto J."/>
            <person name="Wasserscheid J."/>
            <person name="Dewar K."/>
            <person name="Wiley G.B."/>
            <person name="Macmil S.L."/>
            <person name="Roe B.A."/>
            <person name="Zeller R.W."/>
            <person name="Hastings K.E."/>
            <person name="Lemaire P."/>
            <person name="Lindquist E."/>
            <person name="Endo T."/>
            <person name="Hotta K."/>
            <person name="Inaba K."/>
        </authorList>
    </citation>
    <scope>NUCLEOTIDE SEQUENCE [LARGE SCALE GENOMIC DNA]</scope>
    <source>
        <strain evidence="11">wild type</strain>
    </source>
</reference>
<dbReference type="SMART" id="SM00389">
    <property type="entry name" value="HOX"/>
    <property type="match status" value="1"/>
</dbReference>
<evidence type="ECO:0000313" key="11">
    <source>
        <dbReference type="Ensembl" id="ENSCINP00000031118.1"/>
    </source>
</evidence>
<evidence type="ECO:0000256" key="2">
    <source>
        <dbReference type="ARBA" id="ARBA00006317"/>
    </source>
</evidence>
<evidence type="ECO:0000256" key="4">
    <source>
        <dbReference type="ARBA" id="ARBA00023155"/>
    </source>
</evidence>
<dbReference type="GeneID" id="100169888"/>
<keyword evidence="5 6" id="KW-0539">Nucleus</keyword>
<dbReference type="PANTHER" id="PTHR45874">
    <property type="entry name" value="HOMEOBOX PROTEIN ABDOMINAL-B"/>
    <property type="match status" value="1"/>
</dbReference>
<dbReference type="AlphaFoldDB" id="Q4H3C9"/>
<reference evidence="12" key="1">
    <citation type="journal article" date="2002" name="Science">
        <title>The draft genome of Ciona intestinalis: insights into chordate and vertebrate origins.</title>
        <authorList>
            <person name="Dehal P."/>
            <person name="Satou Y."/>
            <person name="Campbell R.K."/>
            <person name="Chapman J."/>
            <person name="Degnan B."/>
            <person name="De Tomaso A."/>
            <person name="Davidson B."/>
            <person name="Di Gregorio A."/>
            <person name="Gelpke M."/>
            <person name="Goodstein D.M."/>
            <person name="Harafuji N."/>
            <person name="Hastings K.E."/>
            <person name="Ho I."/>
            <person name="Hotta K."/>
            <person name="Huang W."/>
            <person name="Kawashima T."/>
            <person name="Lemaire P."/>
            <person name="Martinez D."/>
            <person name="Meinertzhagen I.A."/>
            <person name="Necula S."/>
            <person name="Nonaka M."/>
            <person name="Putnam N."/>
            <person name="Rash S."/>
            <person name="Saiga H."/>
            <person name="Satake M."/>
            <person name="Terry A."/>
            <person name="Yamada L."/>
            <person name="Wang H.G."/>
            <person name="Awazu S."/>
            <person name="Azumi K."/>
            <person name="Boore J."/>
            <person name="Branno M."/>
            <person name="Chin-Bow S."/>
            <person name="DeSantis R."/>
            <person name="Doyle S."/>
            <person name="Francino P."/>
            <person name="Keys D.N."/>
            <person name="Haga S."/>
            <person name="Hayashi H."/>
            <person name="Hino K."/>
            <person name="Imai K.S."/>
            <person name="Inaba K."/>
            <person name="Kano S."/>
            <person name="Kobayashi K."/>
            <person name="Kobayashi M."/>
            <person name="Lee B.I."/>
            <person name="Makabe K.W."/>
            <person name="Manohar C."/>
            <person name="Matassi G."/>
            <person name="Medina M."/>
            <person name="Mochizuki Y."/>
            <person name="Mount S."/>
            <person name="Morishita T."/>
            <person name="Miura S."/>
            <person name="Nakayama A."/>
            <person name="Nishizaka S."/>
            <person name="Nomoto H."/>
            <person name="Ohta F."/>
            <person name="Oishi K."/>
            <person name="Rigoutsos I."/>
            <person name="Sano M."/>
            <person name="Sasaki A."/>
            <person name="Sasakura Y."/>
            <person name="Shoguchi E."/>
            <person name="Shin-i T."/>
            <person name="Spagnuolo A."/>
            <person name="Stainier D."/>
            <person name="Suzuki M.M."/>
            <person name="Tassy O."/>
            <person name="Takatori N."/>
            <person name="Tokuoka M."/>
            <person name="Yagi K."/>
            <person name="Yoshizaki F."/>
            <person name="Wada S."/>
            <person name="Zhang C."/>
            <person name="Hyatt P.D."/>
            <person name="Larimer F."/>
            <person name="Detter C."/>
            <person name="Doggett N."/>
            <person name="Glavina T."/>
            <person name="Hawkins T."/>
            <person name="Richardson P."/>
            <person name="Lucas S."/>
            <person name="Kohara Y."/>
            <person name="Levine M."/>
            <person name="Satoh N."/>
            <person name="Rokhsar D.S."/>
        </authorList>
    </citation>
    <scope>NUCLEOTIDE SEQUENCE [LARGE SCALE GENOMIC DNA]</scope>
</reference>
<dbReference type="GO" id="GO:0003677">
    <property type="term" value="F:DNA binding"/>
    <property type="evidence" value="ECO:0007669"/>
    <property type="project" value="UniProtKB-UniRule"/>
</dbReference>
<keyword evidence="3 6" id="KW-0238">DNA-binding</keyword>
<evidence type="ECO:0000313" key="10">
    <source>
        <dbReference type="EMBL" id="BAE06498.1"/>
    </source>
</evidence>
<dbReference type="SUPFAM" id="SSF46689">
    <property type="entry name" value="Homeodomain-like"/>
    <property type="match status" value="1"/>
</dbReference>
<dbReference type="Ensembl" id="ENSCINT00000037307.1">
    <property type="protein sequence ID" value="ENSCINP00000031118.1"/>
    <property type="gene ID" value="ENSCING00000019710.1"/>
</dbReference>
<dbReference type="GO" id="GO:0000981">
    <property type="term" value="F:DNA-binding transcription factor activity, RNA polymerase II-specific"/>
    <property type="evidence" value="ECO:0007669"/>
    <property type="project" value="InterPro"/>
</dbReference>
<dbReference type="GO" id="GO:0005634">
    <property type="term" value="C:nucleus"/>
    <property type="evidence" value="ECO:0007669"/>
    <property type="project" value="UniProtKB-SubCell"/>
</dbReference>
<dbReference type="InterPro" id="IPR001356">
    <property type="entry name" value="HD"/>
</dbReference>
<reference evidence="10" key="2">
    <citation type="journal article" date="2003" name="Dev. Genes Evol.">
        <title>Genomewide surveys of developmentally relevant genes in Ciona intestinalis.</title>
        <authorList>
            <person name="Satou Y."/>
            <person name="Satoh N."/>
        </authorList>
    </citation>
    <scope>NUCLEOTIDE SEQUENCE</scope>
</reference>
<dbReference type="PANTHER" id="PTHR45874:SF8">
    <property type="entry name" value="PROTEIN CBG23031"/>
    <property type="match status" value="1"/>
</dbReference>
<accession>Q4H3C9</accession>
<keyword evidence="12" id="KW-1185">Reference proteome</keyword>
<evidence type="ECO:0000256" key="8">
    <source>
        <dbReference type="SAM" id="MobiDB-lite"/>
    </source>
</evidence>
<gene>
    <name evidence="10" type="primary">Ci-Hox13</name>
    <name evidence="11" type="synonym">hox13</name>
</gene>
<dbReference type="HOGENOM" id="CLU_1721709_0_0_1"/>
<dbReference type="InterPro" id="IPR020479">
    <property type="entry name" value="HD_metazoa"/>
</dbReference>
<protein>
    <submittedName>
        <fullName evidence="11">Homeobox transcription factor Hox13</fullName>
    </submittedName>
    <submittedName>
        <fullName evidence="10">Transcription factor protein</fullName>
    </submittedName>
</protein>
<dbReference type="InterPro" id="IPR017970">
    <property type="entry name" value="Homeobox_CS"/>
</dbReference>
<dbReference type="InterPro" id="IPR046333">
    <property type="entry name" value="HXA10/ABDB-like"/>
</dbReference>
<dbReference type="EMBL" id="AB210493">
    <property type="protein sequence ID" value="BAE06498.1"/>
    <property type="molecule type" value="mRNA"/>
</dbReference>
<evidence type="ECO:0000256" key="1">
    <source>
        <dbReference type="ARBA" id="ARBA00004123"/>
    </source>
</evidence>
<dbReference type="KEGG" id="cin:100169888"/>
<evidence type="ECO:0000256" key="7">
    <source>
        <dbReference type="RuleBase" id="RU000682"/>
    </source>
</evidence>
<dbReference type="STRING" id="7719.ENSCINP00000031118"/>
<evidence type="ECO:0000259" key="9">
    <source>
        <dbReference type="PROSITE" id="PS50071"/>
    </source>
</evidence>
<dbReference type="PROSITE" id="PS50071">
    <property type="entry name" value="HOMEOBOX_2"/>
    <property type="match status" value="1"/>
</dbReference>
<dbReference type="PRINTS" id="PR00024">
    <property type="entry name" value="HOMEOBOX"/>
</dbReference>
<feature type="DNA-binding region" description="Homeobox" evidence="6">
    <location>
        <begin position="29"/>
        <end position="88"/>
    </location>
</feature>
<evidence type="ECO:0000313" key="12">
    <source>
        <dbReference type="Proteomes" id="UP000008144"/>
    </source>
</evidence>